<dbReference type="Proteomes" id="UP000305836">
    <property type="component" value="Unassembled WGS sequence"/>
</dbReference>
<feature type="signal peptide" evidence="1">
    <location>
        <begin position="1"/>
        <end position="19"/>
    </location>
</feature>
<dbReference type="AlphaFoldDB" id="A0A4U3LMF5"/>
<evidence type="ECO:0008006" key="4">
    <source>
        <dbReference type="Google" id="ProtNLM"/>
    </source>
</evidence>
<keyword evidence="1" id="KW-0732">Signal</keyword>
<sequence>MRRFTAAVAIVLLSLTACDSHTTQQVLPSPAPTGNLCERLAPHLPGRWTAAAAGPRVSAPLADSCSLVDATQAIHQVRVSLAAITVTDAQFAASRKTDAAWVSGMGYAAKVVDGGIGPGSWAVNPAAAAPWLVFRAGNRPIELRVLNDGSGTLDELRSIAQTILTLPGGLPTAPAVIAQPACARGTAAAEKLLGEKAVLRRDTVADGYLSCQWGSATGSVAVRSGGQGSDPSLDFGYMKDSPYAHPVSVGAEGWQQTGGQLVFRTAKNAYVELLATPDSILRPAGIVTLARAIAPAYG</sequence>
<dbReference type="EMBL" id="SZPZ01000004">
    <property type="protein sequence ID" value="TKK76941.1"/>
    <property type="molecule type" value="Genomic_DNA"/>
</dbReference>
<dbReference type="PROSITE" id="PS51257">
    <property type="entry name" value="PROKAR_LIPOPROTEIN"/>
    <property type="match status" value="1"/>
</dbReference>
<evidence type="ECO:0000313" key="3">
    <source>
        <dbReference type="Proteomes" id="UP000305836"/>
    </source>
</evidence>
<feature type="chain" id="PRO_5038711708" description="DUF3558 domain-containing protein" evidence="1">
    <location>
        <begin position="20"/>
        <end position="298"/>
    </location>
</feature>
<organism evidence="2 3">
    <name type="scientific">Kribbella jiaozuonensis</name>
    <dbReference type="NCBI Taxonomy" id="2575441"/>
    <lineage>
        <taxon>Bacteria</taxon>
        <taxon>Bacillati</taxon>
        <taxon>Actinomycetota</taxon>
        <taxon>Actinomycetes</taxon>
        <taxon>Propionibacteriales</taxon>
        <taxon>Kribbellaceae</taxon>
        <taxon>Kribbella</taxon>
    </lineage>
</organism>
<proteinExistence type="predicted"/>
<name>A0A4U3LMF5_9ACTN</name>
<evidence type="ECO:0000256" key="1">
    <source>
        <dbReference type="SAM" id="SignalP"/>
    </source>
</evidence>
<comment type="caution">
    <text evidence="2">The sequence shown here is derived from an EMBL/GenBank/DDBJ whole genome shotgun (WGS) entry which is preliminary data.</text>
</comment>
<accession>A0A4U3LMF5</accession>
<evidence type="ECO:0000313" key="2">
    <source>
        <dbReference type="EMBL" id="TKK76941.1"/>
    </source>
</evidence>
<protein>
    <recommendedName>
        <fullName evidence="4">DUF3558 domain-containing protein</fullName>
    </recommendedName>
</protein>
<dbReference type="RefSeq" id="WP_137257805.1">
    <property type="nucleotide sequence ID" value="NZ_JBHSPQ010000003.1"/>
</dbReference>
<gene>
    <name evidence="2" type="ORF">FDA38_31950</name>
</gene>
<reference evidence="2 3" key="1">
    <citation type="submission" date="2019-04" db="EMBL/GenBank/DDBJ databases">
        <title>Kribbella sp. NEAU-THZ 27 nov., a novel actinomycete isolated from soil.</title>
        <authorList>
            <person name="Duan L."/>
        </authorList>
    </citation>
    <scope>NUCLEOTIDE SEQUENCE [LARGE SCALE GENOMIC DNA]</scope>
    <source>
        <strain evidence="3">NEAU-THZ27</strain>
    </source>
</reference>
<keyword evidence="3" id="KW-1185">Reference proteome</keyword>
<dbReference type="OrthoDB" id="3823594at2"/>